<dbReference type="PANTHER" id="PTHR36571:SF1">
    <property type="entry name" value="PROTEIN YGIW"/>
    <property type="match status" value="1"/>
</dbReference>
<protein>
    <submittedName>
        <fullName evidence="3">NirD/YgiW/YdeI family stress tolerance protein</fullName>
    </submittedName>
</protein>
<dbReference type="SUPFAM" id="SSF101756">
    <property type="entry name" value="Hypothetical protein YgiW"/>
    <property type="match status" value="1"/>
</dbReference>
<reference evidence="3" key="2">
    <citation type="submission" date="2021-04" db="EMBL/GenBank/DDBJ databases">
        <authorList>
            <person name="Gilroy R."/>
        </authorList>
    </citation>
    <scope>NUCLEOTIDE SEQUENCE</scope>
    <source>
        <strain evidence="3">378</strain>
    </source>
</reference>
<name>A0A948WY37_9GAMM</name>
<accession>A0A948WY37</accession>
<evidence type="ECO:0000256" key="2">
    <source>
        <dbReference type="SAM" id="SignalP"/>
    </source>
</evidence>
<dbReference type="InterPro" id="IPR036700">
    <property type="entry name" value="BOBF_sf"/>
</dbReference>
<sequence>MSKLSLLVGAAVFALAGSTAAFAAGPGGFGPSSAGAGAPQGFAQQAAPNTVQSVINNGYDDQRVFLTGKLTNYLGHDRYEFTDNTGSIEVELDDDRDWSFIRKGELITIFGKIDRDYHSINIDVKDARPAAAAPVRK</sequence>
<organism evidence="3 4">
    <name type="scientific">Candidatus Anaerobiospirillum pullicola</name>
    <dbReference type="NCBI Taxonomy" id="2838451"/>
    <lineage>
        <taxon>Bacteria</taxon>
        <taxon>Pseudomonadati</taxon>
        <taxon>Pseudomonadota</taxon>
        <taxon>Gammaproteobacteria</taxon>
        <taxon>Aeromonadales</taxon>
        <taxon>Succinivibrionaceae</taxon>
        <taxon>Anaerobiospirillum</taxon>
    </lineage>
</organism>
<dbReference type="NCBIfam" id="NF033674">
    <property type="entry name" value="stress_OB_fold"/>
    <property type="match status" value="1"/>
</dbReference>
<proteinExistence type="predicted"/>
<dbReference type="EMBL" id="JAHLFE010000120">
    <property type="protein sequence ID" value="MBU3844420.1"/>
    <property type="molecule type" value="Genomic_DNA"/>
</dbReference>
<feature type="chain" id="PRO_5037416127" evidence="2">
    <location>
        <begin position="24"/>
        <end position="137"/>
    </location>
</feature>
<evidence type="ECO:0000256" key="1">
    <source>
        <dbReference type="ARBA" id="ARBA00022729"/>
    </source>
</evidence>
<dbReference type="Gene3D" id="2.40.50.200">
    <property type="entry name" value="Bacterial OB-fold"/>
    <property type="match status" value="1"/>
</dbReference>
<dbReference type="Pfam" id="PF04076">
    <property type="entry name" value="BOF"/>
    <property type="match status" value="1"/>
</dbReference>
<dbReference type="PANTHER" id="PTHR36571">
    <property type="entry name" value="PROTEIN YGIW"/>
    <property type="match status" value="1"/>
</dbReference>
<evidence type="ECO:0000313" key="3">
    <source>
        <dbReference type="EMBL" id="MBU3844420.1"/>
    </source>
</evidence>
<reference evidence="3" key="1">
    <citation type="journal article" date="2021" name="PeerJ">
        <title>Extensive microbial diversity within the chicken gut microbiome revealed by metagenomics and culture.</title>
        <authorList>
            <person name="Gilroy R."/>
            <person name="Ravi A."/>
            <person name="Getino M."/>
            <person name="Pursley I."/>
            <person name="Horton D.L."/>
            <person name="Alikhan N.F."/>
            <person name="Baker D."/>
            <person name="Gharbi K."/>
            <person name="Hall N."/>
            <person name="Watson M."/>
            <person name="Adriaenssens E.M."/>
            <person name="Foster-Nyarko E."/>
            <person name="Jarju S."/>
            <person name="Secka A."/>
            <person name="Antonio M."/>
            <person name="Oren A."/>
            <person name="Chaudhuri R.R."/>
            <person name="La Ragione R."/>
            <person name="Hildebrand F."/>
            <person name="Pallen M.J."/>
        </authorList>
    </citation>
    <scope>NUCLEOTIDE SEQUENCE</scope>
    <source>
        <strain evidence="3">378</strain>
    </source>
</reference>
<dbReference type="InterPro" id="IPR005220">
    <property type="entry name" value="CarO-like"/>
</dbReference>
<gene>
    <name evidence="3" type="ORF">H9847_06065</name>
</gene>
<feature type="signal peptide" evidence="2">
    <location>
        <begin position="1"/>
        <end position="23"/>
    </location>
</feature>
<dbReference type="AlphaFoldDB" id="A0A948WY37"/>
<evidence type="ECO:0000313" key="4">
    <source>
        <dbReference type="Proteomes" id="UP000733611"/>
    </source>
</evidence>
<comment type="caution">
    <text evidence="3">The sequence shown here is derived from an EMBL/GenBank/DDBJ whole genome shotgun (WGS) entry which is preliminary data.</text>
</comment>
<dbReference type="Proteomes" id="UP000733611">
    <property type="component" value="Unassembled WGS sequence"/>
</dbReference>
<keyword evidence="1 2" id="KW-0732">Signal</keyword>